<feature type="region of interest" description="Disordered" evidence="5">
    <location>
        <begin position="162"/>
        <end position="185"/>
    </location>
</feature>
<gene>
    <name evidence="7" type="ORF">OPV22_001059</name>
</gene>
<evidence type="ECO:0000259" key="6">
    <source>
        <dbReference type="PROSITE" id="PS50846"/>
    </source>
</evidence>
<evidence type="ECO:0000256" key="1">
    <source>
        <dbReference type="ARBA" id="ARBA00022481"/>
    </source>
</evidence>
<keyword evidence="3" id="KW-0636">Prenylation</keyword>
<protein>
    <recommendedName>
        <fullName evidence="6">HMA domain-containing protein</fullName>
    </recommendedName>
</protein>
<feature type="compositionally biased region" description="Basic and acidic residues" evidence="5">
    <location>
        <begin position="67"/>
        <end position="82"/>
    </location>
</feature>
<keyword evidence="8" id="KW-1185">Reference proteome</keyword>
<dbReference type="Pfam" id="PF00403">
    <property type="entry name" value="HMA"/>
    <property type="match status" value="2"/>
</dbReference>
<organism evidence="7 8">
    <name type="scientific">Ensete ventricosum</name>
    <name type="common">Abyssinian banana</name>
    <name type="synonym">Musa ensete</name>
    <dbReference type="NCBI Taxonomy" id="4639"/>
    <lineage>
        <taxon>Eukaryota</taxon>
        <taxon>Viridiplantae</taxon>
        <taxon>Streptophyta</taxon>
        <taxon>Embryophyta</taxon>
        <taxon>Tracheophyta</taxon>
        <taxon>Spermatophyta</taxon>
        <taxon>Magnoliopsida</taxon>
        <taxon>Liliopsida</taxon>
        <taxon>Zingiberales</taxon>
        <taxon>Musaceae</taxon>
        <taxon>Ensete</taxon>
    </lineage>
</organism>
<proteinExistence type="inferred from homology"/>
<dbReference type="Proteomes" id="UP001222027">
    <property type="component" value="Unassembled WGS sequence"/>
</dbReference>
<keyword evidence="3" id="KW-0449">Lipoprotein</keyword>
<dbReference type="AlphaFoldDB" id="A0AAV8RVI2"/>
<dbReference type="SUPFAM" id="SSF55008">
    <property type="entry name" value="HMA, heavy metal-associated domain"/>
    <property type="match status" value="2"/>
</dbReference>
<dbReference type="PANTHER" id="PTHR45868">
    <property type="entry name" value="HEAVY METAL-ASSOCIATED ISOPRENYLATED PLANT PROTEIN 33-RELATED"/>
    <property type="match status" value="1"/>
</dbReference>
<dbReference type="Gene3D" id="3.30.70.100">
    <property type="match status" value="2"/>
</dbReference>
<evidence type="ECO:0000256" key="3">
    <source>
        <dbReference type="ARBA" id="ARBA00023289"/>
    </source>
</evidence>
<feature type="domain" description="HMA" evidence="6">
    <location>
        <begin position="2"/>
        <end position="68"/>
    </location>
</feature>
<name>A0AAV8RVI2_ENSVE</name>
<sequence>MEKTYVLKLQTCCVECQKKIKKLIHKIDGVYAVDIDGKEKVTVTGNVDPEVLIRQLQQIGEKAELLATKDENTQPQKEDIKSRAGGSGGTKLPVEEKKTCVLKVRLCCVGCQKKIKKLLLKIDGVHAVDIDGKEKVTVTGNVDPEVLIRQLQQIGEKAELLATKDGNTQPQKEDIKSRAGGSGGTKLPVEEKKTCVLKVRLCCVGCQKKIRKALLKIDGM</sequence>
<keyword evidence="1" id="KW-0488">Methylation</keyword>
<feature type="region of interest" description="Disordered" evidence="5">
    <location>
        <begin position="67"/>
        <end position="89"/>
    </location>
</feature>
<dbReference type="EMBL" id="JAQQAF010000001">
    <property type="protein sequence ID" value="KAJ8510625.1"/>
    <property type="molecule type" value="Genomic_DNA"/>
</dbReference>
<evidence type="ECO:0000256" key="4">
    <source>
        <dbReference type="ARBA" id="ARBA00024045"/>
    </source>
</evidence>
<evidence type="ECO:0000313" key="8">
    <source>
        <dbReference type="Proteomes" id="UP001222027"/>
    </source>
</evidence>
<evidence type="ECO:0000256" key="5">
    <source>
        <dbReference type="SAM" id="MobiDB-lite"/>
    </source>
</evidence>
<keyword evidence="2" id="KW-0479">Metal-binding</keyword>
<evidence type="ECO:0000256" key="2">
    <source>
        <dbReference type="ARBA" id="ARBA00022723"/>
    </source>
</evidence>
<comment type="caution">
    <text evidence="7">The sequence shown here is derived from an EMBL/GenBank/DDBJ whole genome shotgun (WGS) entry which is preliminary data.</text>
</comment>
<dbReference type="InterPro" id="IPR006121">
    <property type="entry name" value="HMA_dom"/>
</dbReference>
<accession>A0AAV8RVI2</accession>
<reference evidence="7 8" key="1">
    <citation type="submission" date="2022-12" db="EMBL/GenBank/DDBJ databases">
        <title>Chromosome-scale assembly of the Ensete ventricosum genome.</title>
        <authorList>
            <person name="Dussert Y."/>
            <person name="Stocks J."/>
            <person name="Wendawek A."/>
            <person name="Woldeyes F."/>
            <person name="Nichols R.A."/>
            <person name="Borrell J.S."/>
        </authorList>
    </citation>
    <scope>NUCLEOTIDE SEQUENCE [LARGE SCALE GENOMIC DNA]</scope>
    <source>
        <strain evidence="8">cv. Maze</strain>
        <tissue evidence="7">Seeds</tissue>
    </source>
</reference>
<dbReference type="PROSITE" id="PS50846">
    <property type="entry name" value="HMA_2"/>
    <property type="match status" value="2"/>
</dbReference>
<feature type="domain" description="HMA" evidence="6">
    <location>
        <begin position="97"/>
        <end position="163"/>
    </location>
</feature>
<dbReference type="GO" id="GO:0046872">
    <property type="term" value="F:metal ion binding"/>
    <property type="evidence" value="ECO:0007669"/>
    <property type="project" value="UniProtKB-KW"/>
</dbReference>
<evidence type="ECO:0000313" key="7">
    <source>
        <dbReference type="EMBL" id="KAJ8510625.1"/>
    </source>
</evidence>
<comment type="similarity">
    <text evidence="4">Belongs to the HIPP family.</text>
</comment>
<dbReference type="PANTHER" id="PTHR45868:SF93">
    <property type="entry name" value="OS12G0144600 PROTEIN"/>
    <property type="match status" value="1"/>
</dbReference>
<dbReference type="InterPro" id="IPR036163">
    <property type="entry name" value="HMA_dom_sf"/>
</dbReference>